<dbReference type="STRING" id="381665.SAMN05216554_3895"/>
<feature type="domain" description="NAD-dependent epimerase/dehydratase" evidence="1">
    <location>
        <begin position="8"/>
        <end position="87"/>
    </location>
</feature>
<dbReference type="GO" id="GO:0004029">
    <property type="term" value="F:aldehyde dehydrogenase (NAD+) activity"/>
    <property type="evidence" value="ECO:0007669"/>
    <property type="project" value="TreeGrafter"/>
</dbReference>
<accession>A0A1H3T0X3</accession>
<organism evidence="2 3">
    <name type="scientific">Herbiconiux ginsengi</name>
    <dbReference type="NCBI Taxonomy" id="381665"/>
    <lineage>
        <taxon>Bacteria</taxon>
        <taxon>Bacillati</taxon>
        <taxon>Actinomycetota</taxon>
        <taxon>Actinomycetes</taxon>
        <taxon>Micrococcales</taxon>
        <taxon>Microbacteriaceae</taxon>
        <taxon>Herbiconiux</taxon>
    </lineage>
</organism>
<dbReference type="SUPFAM" id="SSF51735">
    <property type="entry name" value="NAD(P)-binding Rossmann-fold domains"/>
    <property type="match status" value="1"/>
</dbReference>
<evidence type="ECO:0000313" key="2">
    <source>
        <dbReference type="EMBL" id="SDZ44003.1"/>
    </source>
</evidence>
<keyword evidence="3" id="KW-1185">Reference proteome</keyword>
<dbReference type="InterPro" id="IPR001509">
    <property type="entry name" value="Epimerase_deHydtase"/>
</dbReference>
<protein>
    <submittedName>
        <fullName evidence="2">Nucleoside-diphosphate-sugar epimerase</fullName>
    </submittedName>
</protein>
<dbReference type="Proteomes" id="UP000198891">
    <property type="component" value="Unassembled WGS sequence"/>
</dbReference>
<evidence type="ECO:0000313" key="3">
    <source>
        <dbReference type="Proteomes" id="UP000198891"/>
    </source>
</evidence>
<name>A0A1H3T0X3_9MICO</name>
<dbReference type="AlphaFoldDB" id="A0A1H3T0X3"/>
<evidence type="ECO:0000259" key="1">
    <source>
        <dbReference type="Pfam" id="PF01370"/>
    </source>
</evidence>
<reference evidence="2 3" key="1">
    <citation type="submission" date="2016-10" db="EMBL/GenBank/DDBJ databases">
        <authorList>
            <person name="de Groot N.N."/>
        </authorList>
    </citation>
    <scope>NUCLEOTIDE SEQUENCE [LARGE SCALE GENOMIC DNA]</scope>
    <source>
        <strain evidence="2 3">CGMCC 4.3491</strain>
    </source>
</reference>
<dbReference type="InterPro" id="IPR036291">
    <property type="entry name" value="NAD(P)-bd_dom_sf"/>
</dbReference>
<dbReference type="EMBL" id="FNPZ01000004">
    <property type="protein sequence ID" value="SDZ44003.1"/>
    <property type="molecule type" value="Genomic_DNA"/>
</dbReference>
<dbReference type="GO" id="GO:0005737">
    <property type="term" value="C:cytoplasm"/>
    <property type="evidence" value="ECO:0007669"/>
    <property type="project" value="TreeGrafter"/>
</dbReference>
<dbReference type="PANTHER" id="PTHR48079:SF6">
    <property type="entry name" value="NAD(P)-BINDING DOMAIN-CONTAINING PROTEIN-RELATED"/>
    <property type="match status" value="1"/>
</dbReference>
<dbReference type="PANTHER" id="PTHR48079">
    <property type="entry name" value="PROTEIN YEEZ"/>
    <property type="match status" value="1"/>
</dbReference>
<gene>
    <name evidence="2" type="ORF">SAMN05216554_3895</name>
</gene>
<sequence length="299" mass="31107">MLNWGMAIFLTGATGFIGSTVLRQLRSQGRDVVALVRNSDKIAEVEATGARAVLGTLTDRELVTHLALESDGVIHLAAHDTDAAAADDAFVSAVFAGLEGSDKPYVHTGGIWVFGSGDAITERTPFDPPAITAWRVPIEARVRSAEGIKTTIIAPGIVFGQGQGIPRVIQDAPRGSGVAPALSLVGSGEQHWTTVFVDDLAELYLLAFDLADGGSYYIGASGQNPTVRELGEAAATAAGLDGRVAPSTVEETRARLGEGFADALLLDQQATGSAARIDLGWEPNGPSLVDELRAGSYLG</sequence>
<dbReference type="Pfam" id="PF01370">
    <property type="entry name" value="Epimerase"/>
    <property type="match status" value="1"/>
</dbReference>
<dbReference type="Gene3D" id="3.40.50.720">
    <property type="entry name" value="NAD(P)-binding Rossmann-like Domain"/>
    <property type="match status" value="1"/>
</dbReference>
<dbReference type="InterPro" id="IPR051783">
    <property type="entry name" value="NAD(P)-dependent_oxidoreduct"/>
</dbReference>
<proteinExistence type="predicted"/>